<name>A0A0E9PM48_ANGAN</name>
<evidence type="ECO:0000313" key="1">
    <source>
        <dbReference type="EMBL" id="JAH05711.1"/>
    </source>
</evidence>
<reference evidence="1" key="1">
    <citation type="submission" date="2014-11" db="EMBL/GenBank/DDBJ databases">
        <authorList>
            <person name="Amaro Gonzalez C."/>
        </authorList>
    </citation>
    <scope>NUCLEOTIDE SEQUENCE</scope>
</reference>
<organism evidence="1">
    <name type="scientific">Anguilla anguilla</name>
    <name type="common">European freshwater eel</name>
    <name type="synonym">Muraena anguilla</name>
    <dbReference type="NCBI Taxonomy" id="7936"/>
    <lineage>
        <taxon>Eukaryota</taxon>
        <taxon>Metazoa</taxon>
        <taxon>Chordata</taxon>
        <taxon>Craniata</taxon>
        <taxon>Vertebrata</taxon>
        <taxon>Euteleostomi</taxon>
        <taxon>Actinopterygii</taxon>
        <taxon>Neopterygii</taxon>
        <taxon>Teleostei</taxon>
        <taxon>Anguilliformes</taxon>
        <taxon>Anguillidae</taxon>
        <taxon>Anguilla</taxon>
    </lineage>
</organism>
<reference evidence="1" key="2">
    <citation type="journal article" date="2015" name="Fish Shellfish Immunol.">
        <title>Early steps in the European eel (Anguilla anguilla)-Vibrio vulnificus interaction in the gills: Role of the RtxA13 toxin.</title>
        <authorList>
            <person name="Callol A."/>
            <person name="Pajuelo D."/>
            <person name="Ebbesson L."/>
            <person name="Teles M."/>
            <person name="MacKenzie S."/>
            <person name="Amaro C."/>
        </authorList>
    </citation>
    <scope>NUCLEOTIDE SEQUENCE</scope>
</reference>
<dbReference type="AlphaFoldDB" id="A0A0E9PM48"/>
<dbReference type="EMBL" id="GBXM01102866">
    <property type="protein sequence ID" value="JAH05711.1"/>
    <property type="molecule type" value="Transcribed_RNA"/>
</dbReference>
<proteinExistence type="predicted"/>
<accession>A0A0E9PM48</accession>
<protein>
    <submittedName>
        <fullName evidence="1">Uncharacterized protein</fullName>
    </submittedName>
</protein>
<sequence length="23" mass="2682">MAAILQQSLTPHLDCYFKWLTMA</sequence>